<dbReference type="InterPro" id="IPR019756">
    <property type="entry name" value="Pept_S26A_signal_pept_1_Ser-AS"/>
</dbReference>
<evidence type="ECO:0000313" key="7">
    <source>
        <dbReference type="EMBL" id="QTC88079.1"/>
    </source>
</evidence>
<dbReference type="EMBL" id="CP062006">
    <property type="protein sequence ID" value="QTC88079.1"/>
    <property type="molecule type" value="Genomic_DNA"/>
</dbReference>
<keyword evidence="2" id="KW-0378">Hydrolase</keyword>
<reference evidence="7 8" key="1">
    <citation type="submission" date="2020-09" db="EMBL/GenBank/DDBJ databases">
        <title>Brevundimonas sp. LVF1 isolated from an oligotrophic pond in Goettingen, Germany.</title>
        <authorList>
            <person name="Friedrich I."/>
            <person name="Klassen A."/>
            <person name="Neubauer H."/>
            <person name="Schneider D."/>
            <person name="Hertel R."/>
            <person name="Daniel R."/>
        </authorList>
    </citation>
    <scope>NUCLEOTIDE SEQUENCE [LARGE SCALE GENOMIC DNA]</scope>
    <source>
        <strain evidence="7 8">LVF1</strain>
    </source>
</reference>
<dbReference type="InterPro" id="IPR015927">
    <property type="entry name" value="Peptidase_S24_S26A/B/C"/>
</dbReference>
<dbReference type="Pfam" id="PF00717">
    <property type="entry name" value="Peptidase_S24"/>
    <property type="match status" value="1"/>
</dbReference>
<dbReference type="PROSITE" id="PS00501">
    <property type="entry name" value="SPASE_I_1"/>
    <property type="match status" value="1"/>
</dbReference>
<dbReference type="Gene3D" id="2.10.109.10">
    <property type="entry name" value="Umud Fragment, subunit A"/>
    <property type="match status" value="1"/>
</dbReference>
<dbReference type="CDD" id="cd06529">
    <property type="entry name" value="S24_LexA-like"/>
    <property type="match status" value="1"/>
</dbReference>
<dbReference type="Proteomes" id="UP000663942">
    <property type="component" value="Chromosome"/>
</dbReference>
<accession>A0ABX7SL44</accession>
<keyword evidence="3" id="KW-0805">Transcription regulation</keyword>
<proteinExistence type="predicted"/>
<evidence type="ECO:0000313" key="8">
    <source>
        <dbReference type="Proteomes" id="UP000663942"/>
    </source>
</evidence>
<feature type="domain" description="HTH cro/C1-type" evidence="6">
    <location>
        <begin position="7"/>
        <end position="61"/>
    </location>
</feature>
<protein>
    <submittedName>
        <fullName evidence="7">Helix-turn-helix transcriptional regulator</fullName>
    </submittedName>
</protein>
<evidence type="ECO:0000256" key="3">
    <source>
        <dbReference type="ARBA" id="ARBA00023015"/>
    </source>
</evidence>
<gene>
    <name evidence="7" type="ORF">IFE19_01335</name>
</gene>
<evidence type="ECO:0000256" key="5">
    <source>
        <dbReference type="ARBA" id="ARBA00023163"/>
    </source>
</evidence>
<dbReference type="InterPro" id="IPR036286">
    <property type="entry name" value="LexA/Signal_pep-like_sf"/>
</dbReference>
<keyword evidence="1" id="KW-0645">Protease</keyword>
<name>A0ABX7SL44_9CAUL</name>
<dbReference type="SUPFAM" id="SSF47413">
    <property type="entry name" value="lambda repressor-like DNA-binding domains"/>
    <property type="match status" value="1"/>
</dbReference>
<dbReference type="SUPFAM" id="SSF51306">
    <property type="entry name" value="LexA/Signal peptidase"/>
    <property type="match status" value="1"/>
</dbReference>
<dbReference type="PANTHER" id="PTHR40661:SF3">
    <property type="entry name" value="FELS-1 PROPHAGE TRANSCRIPTIONAL REGULATOR"/>
    <property type="match status" value="1"/>
</dbReference>
<keyword evidence="8" id="KW-1185">Reference proteome</keyword>
<dbReference type="Pfam" id="PF01381">
    <property type="entry name" value="HTH_3"/>
    <property type="match status" value="1"/>
</dbReference>
<organism evidence="7 8">
    <name type="scientific">Brevundimonas pondensis</name>
    <dbReference type="NCBI Taxonomy" id="2774189"/>
    <lineage>
        <taxon>Bacteria</taxon>
        <taxon>Pseudomonadati</taxon>
        <taxon>Pseudomonadota</taxon>
        <taxon>Alphaproteobacteria</taxon>
        <taxon>Caulobacterales</taxon>
        <taxon>Caulobacteraceae</taxon>
        <taxon>Brevundimonas</taxon>
    </lineage>
</organism>
<evidence type="ECO:0000259" key="6">
    <source>
        <dbReference type="PROSITE" id="PS50943"/>
    </source>
</evidence>
<dbReference type="InterPro" id="IPR039418">
    <property type="entry name" value="LexA-like"/>
</dbReference>
<evidence type="ECO:0000256" key="4">
    <source>
        <dbReference type="ARBA" id="ARBA00023125"/>
    </source>
</evidence>
<dbReference type="Gene3D" id="1.10.260.40">
    <property type="entry name" value="lambda repressor-like DNA-binding domains"/>
    <property type="match status" value="1"/>
</dbReference>
<dbReference type="PROSITE" id="PS50943">
    <property type="entry name" value="HTH_CROC1"/>
    <property type="match status" value="1"/>
</dbReference>
<dbReference type="InterPro" id="IPR010982">
    <property type="entry name" value="Lambda_DNA-bd_dom_sf"/>
</dbReference>
<dbReference type="InterPro" id="IPR001387">
    <property type="entry name" value="Cro/C1-type_HTH"/>
</dbReference>
<dbReference type="PANTHER" id="PTHR40661">
    <property type="match status" value="1"/>
</dbReference>
<evidence type="ECO:0000256" key="2">
    <source>
        <dbReference type="ARBA" id="ARBA00022801"/>
    </source>
</evidence>
<dbReference type="RefSeq" id="WP_207825033.1">
    <property type="nucleotide sequence ID" value="NZ_CP062006.1"/>
</dbReference>
<sequence length="220" mass="24709">MNLGLKLKAERKRLGMTQAALGERLKVGQSTISDLERGGLQSWHVHRDALAKIFNRPRSFFEPQEGEVSDELPEDSVHADLPDSVSIPEYDVRLSAGGGFVVDRESTRRHWALPRFLVEDRLGVRASQATVQEVVGDSMEPTLSSGDYVLIDLNDQRLGLPGVFAVWDGDALVCKRLERVPGTDPSEVRLKSDNPLHGEYRVAEDRVRVIGRVRWVTRRM</sequence>
<keyword evidence="5" id="KW-0804">Transcription</keyword>
<keyword evidence="4" id="KW-0238">DNA-binding</keyword>
<evidence type="ECO:0000256" key="1">
    <source>
        <dbReference type="ARBA" id="ARBA00022670"/>
    </source>
</evidence>
<dbReference type="SMART" id="SM00530">
    <property type="entry name" value="HTH_XRE"/>
    <property type="match status" value="1"/>
</dbReference>
<dbReference type="CDD" id="cd00093">
    <property type="entry name" value="HTH_XRE"/>
    <property type="match status" value="1"/>
</dbReference>